<dbReference type="InterPro" id="IPR007374">
    <property type="entry name" value="ASCH_domain"/>
</dbReference>
<dbReference type="EMBL" id="LUGM01000002">
    <property type="protein sequence ID" value="KYH13397.1"/>
    <property type="molecule type" value="Genomic_DNA"/>
</dbReference>
<dbReference type="RefSeq" id="WP_061853628.1">
    <property type="nucleotide sequence ID" value="NZ_JADIIQ010000002.1"/>
</dbReference>
<sequence>MEHHMKLNNEPFQQIKNGTKTVEIRLHDEKRQQVRANDIIIFSHIEDKNKTIKVKVKETVEFPSFQALLKQYTNEEIGADKDTQLSQNLASLYNIYSQRDELDYGVLAINIRLIK</sequence>
<feature type="domain" description="ASCH" evidence="1">
    <location>
        <begin position="5"/>
        <end position="115"/>
    </location>
</feature>
<accession>A0A151A255</accession>
<dbReference type="SMART" id="SM01022">
    <property type="entry name" value="ASCH"/>
    <property type="match status" value="1"/>
</dbReference>
<dbReference type="InterPro" id="IPR016645">
    <property type="entry name" value="UCP016134"/>
</dbReference>
<comment type="caution">
    <text evidence="2">The sequence shown here is derived from an EMBL/GenBank/DDBJ whole genome shotgun (WGS) entry which is preliminary data.</text>
</comment>
<dbReference type="InterPro" id="IPR015947">
    <property type="entry name" value="PUA-like_sf"/>
</dbReference>
<dbReference type="SUPFAM" id="SSF88697">
    <property type="entry name" value="PUA domain-like"/>
    <property type="match status" value="1"/>
</dbReference>
<dbReference type="Gene3D" id="2.30.130.30">
    <property type="entry name" value="Hypothetical protein"/>
    <property type="match status" value="1"/>
</dbReference>
<gene>
    <name evidence="2" type="ORF">A0131_01045</name>
</gene>
<name>A0A151A255_9STAP</name>
<organism evidence="2 3">
    <name type="scientific">Staphylococcus kloosii</name>
    <dbReference type="NCBI Taxonomy" id="29384"/>
    <lineage>
        <taxon>Bacteria</taxon>
        <taxon>Bacillati</taxon>
        <taxon>Bacillota</taxon>
        <taxon>Bacilli</taxon>
        <taxon>Bacillales</taxon>
        <taxon>Staphylococcaceae</taxon>
        <taxon>Staphylococcus</taxon>
    </lineage>
</organism>
<dbReference type="PIRSF" id="PIRSF016134">
    <property type="entry name" value="UCP016134"/>
    <property type="match status" value="1"/>
</dbReference>
<dbReference type="Pfam" id="PF04266">
    <property type="entry name" value="ASCH"/>
    <property type="match status" value="1"/>
</dbReference>
<reference evidence="2 3" key="1">
    <citation type="submission" date="2016-02" db="EMBL/GenBank/DDBJ databases">
        <title>Draft genome sequence of hydrocarbon degrading Staphylococcus saprophyticus Strain CNV2, isolated from crude-oil contaminated soil from Noonmati Oil Refinery, Guwahati, Assam, India.</title>
        <authorList>
            <person name="Mukherjee A."/>
            <person name="Chettri B."/>
            <person name="Langpoklakpam J."/>
            <person name="Singh A.K."/>
            <person name="Chattopadhyay D.J."/>
        </authorList>
    </citation>
    <scope>NUCLEOTIDE SEQUENCE [LARGE SCALE GENOMIC DNA]</scope>
    <source>
        <strain evidence="2 3">CNV2</strain>
    </source>
</reference>
<dbReference type="AlphaFoldDB" id="A0A151A255"/>
<protein>
    <recommendedName>
        <fullName evidence="1">ASCH domain-containing protein</fullName>
    </recommendedName>
</protein>
<evidence type="ECO:0000259" key="1">
    <source>
        <dbReference type="SMART" id="SM01022"/>
    </source>
</evidence>
<proteinExistence type="predicted"/>
<evidence type="ECO:0000313" key="3">
    <source>
        <dbReference type="Proteomes" id="UP000075418"/>
    </source>
</evidence>
<evidence type="ECO:0000313" key="2">
    <source>
        <dbReference type="EMBL" id="KYH13397.1"/>
    </source>
</evidence>
<dbReference type="Proteomes" id="UP000075418">
    <property type="component" value="Unassembled WGS sequence"/>
</dbReference>